<gene>
    <name evidence="3" type="ORF">OLC1_LOCUS6376</name>
</gene>
<evidence type="ECO:0000313" key="3">
    <source>
        <dbReference type="EMBL" id="CAI9095384.1"/>
    </source>
</evidence>
<dbReference type="PANTHER" id="PTHR33233">
    <property type="entry name" value="ENDONUCLEASE/EXONUCLEASE/PHOSPHATASE"/>
    <property type="match status" value="1"/>
</dbReference>
<dbReference type="Proteomes" id="UP001161247">
    <property type="component" value="Chromosome 2"/>
</dbReference>
<dbReference type="AlphaFoldDB" id="A0AAV1CI82"/>
<evidence type="ECO:0000313" key="4">
    <source>
        <dbReference type="Proteomes" id="UP001161247"/>
    </source>
</evidence>
<feature type="region of interest" description="Disordered" evidence="2">
    <location>
        <begin position="1"/>
        <end position="55"/>
    </location>
</feature>
<organism evidence="3 4">
    <name type="scientific">Oldenlandia corymbosa var. corymbosa</name>
    <dbReference type="NCBI Taxonomy" id="529605"/>
    <lineage>
        <taxon>Eukaryota</taxon>
        <taxon>Viridiplantae</taxon>
        <taxon>Streptophyta</taxon>
        <taxon>Embryophyta</taxon>
        <taxon>Tracheophyta</taxon>
        <taxon>Spermatophyta</taxon>
        <taxon>Magnoliopsida</taxon>
        <taxon>eudicotyledons</taxon>
        <taxon>Gunneridae</taxon>
        <taxon>Pentapetalae</taxon>
        <taxon>asterids</taxon>
        <taxon>lamiids</taxon>
        <taxon>Gentianales</taxon>
        <taxon>Rubiaceae</taxon>
        <taxon>Rubioideae</taxon>
        <taxon>Spermacoceae</taxon>
        <taxon>Hedyotis-Oldenlandia complex</taxon>
        <taxon>Oldenlandia</taxon>
    </lineage>
</organism>
<dbReference type="PANTHER" id="PTHR33233:SF17">
    <property type="entry name" value="DUF4283 DOMAIN-CONTAINING PROTEIN"/>
    <property type="match status" value="1"/>
</dbReference>
<feature type="compositionally biased region" description="Basic residues" evidence="2">
    <location>
        <begin position="1"/>
        <end position="10"/>
    </location>
</feature>
<dbReference type="EMBL" id="OX459119">
    <property type="protein sequence ID" value="CAI9095384.1"/>
    <property type="molecule type" value="Genomic_DNA"/>
</dbReference>
<sequence length="538" mass="61618">MAKGKQKAKRSTLNTVIERGEEEKAISPKELDNTCETRPNLEKGESSRQPSEEGEMVKLRGIKGGIDNQSLEKQTKTLSELLGVNTARKLDWSDLTTKTNSTASIWENFDAKRFKSAAVPLDYYELEDKDGKKIAKVQEKDLMPEIDYWKSSVLSFVLGASLPFKVMDAFYRRLWKHIGVDKVLVLPNGLYVIHFKTFEVAGEAVKEPITYLGSNPVIIKPWNVELLDSCNATKDKANFTRVLVDVEIQDHPPIIAHFVDESGKLVEQPVYYEWRPTFCSYCKNYGHGGEGCWKKEVDERCIVKQKEGMQRKVTVNQEWKHVSKHNKPVNTTGDVPKEEDMIQKAKGDVIQGCKGKEKVTTANPGFRILMEVDEEMQLIEGEKGDQQQLKLNQNHEEARVDAPYDPAGISDHSPILVQLDSGKVRKPVPFKFFNMWCLDEDFLRIVEKGWKQEGQGAKMYQVVRKLKRLKTDLKQLNRTKFADIQLKVDQLRERLLQLQEKLSSRPQDEELQEKEKEAYQEFIQVPIPESKGTMDQAG</sequence>
<reference evidence="3" key="1">
    <citation type="submission" date="2023-03" db="EMBL/GenBank/DDBJ databases">
        <authorList>
            <person name="Julca I."/>
        </authorList>
    </citation>
    <scope>NUCLEOTIDE SEQUENCE</scope>
</reference>
<evidence type="ECO:0000256" key="1">
    <source>
        <dbReference type="SAM" id="Coils"/>
    </source>
</evidence>
<keyword evidence="4" id="KW-1185">Reference proteome</keyword>
<accession>A0AAV1CI82</accession>
<feature type="compositionally biased region" description="Basic and acidic residues" evidence="2">
    <location>
        <begin position="18"/>
        <end position="32"/>
    </location>
</feature>
<protein>
    <submittedName>
        <fullName evidence="3">OLC1v1031323C1</fullName>
    </submittedName>
</protein>
<feature type="coiled-coil region" evidence="1">
    <location>
        <begin position="459"/>
        <end position="501"/>
    </location>
</feature>
<name>A0AAV1CI82_OLDCO</name>
<proteinExistence type="predicted"/>
<keyword evidence="1" id="KW-0175">Coiled coil</keyword>
<evidence type="ECO:0000256" key="2">
    <source>
        <dbReference type="SAM" id="MobiDB-lite"/>
    </source>
</evidence>